<proteinExistence type="predicted"/>
<keyword evidence="3" id="KW-1185">Reference proteome</keyword>
<evidence type="ECO:0000259" key="1">
    <source>
        <dbReference type="Pfam" id="PF07659"/>
    </source>
</evidence>
<dbReference type="Proteomes" id="UP000827408">
    <property type="component" value="Segment"/>
</dbReference>
<gene>
    <name evidence="2" type="primary">gp_67500</name>
</gene>
<dbReference type="EMBL" id="MZ130491">
    <property type="protein sequence ID" value="QWM90570.1"/>
    <property type="molecule type" value="Genomic_DNA"/>
</dbReference>
<dbReference type="RefSeq" id="YP_010509510.1">
    <property type="nucleotide sequence ID" value="NC_067209.1"/>
</dbReference>
<evidence type="ECO:0000313" key="2">
    <source>
        <dbReference type="EMBL" id="QWM90570.1"/>
    </source>
</evidence>
<protein>
    <recommendedName>
        <fullName evidence="1">Nucleotide modification associated domain-containing protein</fullName>
    </recommendedName>
</protein>
<dbReference type="KEGG" id="vg:75686992"/>
<reference evidence="2 3" key="1">
    <citation type="submission" date="2021-04" db="EMBL/GenBank/DDBJ databases">
        <authorList>
            <person name="Shkoporov A.N."/>
            <person name="Stockdale S.R."/>
            <person name="Guerin E."/>
            <person name="Ross R.P."/>
            <person name="Hill C."/>
        </authorList>
    </citation>
    <scope>NUCLEOTIDE SEQUENCE [LARGE SCALE GENOMIC DNA]</scope>
    <source>
        <strain evidence="3">cr61_1</strain>
    </source>
</reference>
<dbReference type="GeneID" id="75686992"/>
<dbReference type="InterPro" id="IPR011630">
    <property type="entry name" value="DUF1599"/>
</dbReference>
<dbReference type="Pfam" id="PF07659">
    <property type="entry name" value="DUF1599"/>
    <property type="match status" value="1"/>
</dbReference>
<feature type="domain" description="Nucleotide modification associated" evidence="1">
    <location>
        <begin position="8"/>
        <end position="72"/>
    </location>
</feature>
<name>A0AAE7RXL2_9CAUD</name>
<accession>A0AAE7RXL2</accession>
<sequence>MYKTYEKKNKDYGNSFDILCDKFGLVAAAIPLNNKVERINSLIKNDKNYVEESIEDSLLDLANYAIMTLIYLKNNGENKQIQQSIQK</sequence>
<evidence type="ECO:0000313" key="3">
    <source>
        <dbReference type="Proteomes" id="UP000827408"/>
    </source>
</evidence>
<organism evidence="2 3">
    <name type="scientific">uncultured phage cr61_1</name>
    <dbReference type="NCBI Taxonomy" id="2986417"/>
    <lineage>
        <taxon>Viruses</taxon>
        <taxon>Duplodnaviria</taxon>
        <taxon>Heunggongvirae</taxon>
        <taxon>Uroviricota</taxon>
        <taxon>Caudoviricetes</taxon>
        <taxon>Crassvirales</taxon>
        <taxon>Suoliviridae</taxon>
        <taxon>Oafivirinae</taxon>
        <taxon>Bohxovirus</taxon>
        <taxon>Bohxovirus oralis</taxon>
    </lineage>
</organism>